<organism evidence="3 4">
    <name type="scientific">Filobacillus milosensis</name>
    <dbReference type="NCBI Taxonomy" id="94137"/>
    <lineage>
        <taxon>Bacteria</taxon>
        <taxon>Bacillati</taxon>
        <taxon>Bacillota</taxon>
        <taxon>Bacilli</taxon>
        <taxon>Bacillales</taxon>
        <taxon>Bacillaceae</taxon>
        <taxon>Filobacillus</taxon>
    </lineage>
</organism>
<name>A0A4Y8IGG3_9BACI</name>
<comment type="similarity">
    <text evidence="1">Belongs to the Nudix hydrolase family.</text>
</comment>
<dbReference type="Gene3D" id="3.90.79.10">
    <property type="entry name" value="Nucleoside Triphosphate Pyrophosphohydrolase"/>
    <property type="match status" value="1"/>
</dbReference>
<dbReference type="Proteomes" id="UP000297975">
    <property type="component" value="Unassembled WGS sequence"/>
</dbReference>
<dbReference type="InterPro" id="IPR000086">
    <property type="entry name" value="NUDIX_hydrolase_dom"/>
</dbReference>
<evidence type="ECO:0000256" key="1">
    <source>
        <dbReference type="ARBA" id="ARBA00005582"/>
    </source>
</evidence>
<dbReference type="CDD" id="cd18875">
    <property type="entry name" value="NUDIX_Hydrolase"/>
    <property type="match status" value="1"/>
</dbReference>
<protein>
    <submittedName>
        <fullName evidence="3">8-oxo-dGTP diphosphatase</fullName>
    </submittedName>
</protein>
<proteinExistence type="inferred from homology"/>
<dbReference type="InterPro" id="IPR015797">
    <property type="entry name" value="NUDIX_hydrolase-like_dom_sf"/>
</dbReference>
<evidence type="ECO:0000259" key="2">
    <source>
        <dbReference type="PROSITE" id="PS51462"/>
    </source>
</evidence>
<dbReference type="EMBL" id="SOPW01000017">
    <property type="protein sequence ID" value="TFB14247.1"/>
    <property type="molecule type" value="Genomic_DNA"/>
</dbReference>
<sequence>MGKSEKAILTNMCMVYDGDHILVQDRVSSNWPGITFPGGHIEKEESFSESVIREVYEETGLVIKQPQLCGVKQFQTKNDERYIVFFYKSEQYEGELTSSDEGNVFWIHKEQLKDYSLASDFEHMFKVFESDYLSEFHYDRRDGNWNMKLL</sequence>
<feature type="domain" description="Nudix hydrolase" evidence="2">
    <location>
        <begin position="6"/>
        <end position="131"/>
    </location>
</feature>
<dbReference type="Pfam" id="PF00293">
    <property type="entry name" value="NUDIX"/>
    <property type="match status" value="1"/>
</dbReference>
<evidence type="ECO:0000313" key="3">
    <source>
        <dbReference type="EMBL" id="TFB14247.1"/>
    </source>
</evidence>
<dbReference type="PANTHER" id="PTHR43736">
    <property type="entry name" value="ADP-RIBOSE PYROPHOSPHATASE"/>
    <property type="match status" value="1"/>
</dbReference>
<dbReference type="PROSITE" id="PS51462">
    <property type="entry name" value="NUDIX"/>
    <property type="match status" value="1"/>
</dbReference>
<dbReference type="PANTHER" id="PTHR43736:SF1">
    <property type="entry name" value="DIHYDRONEOPTERIN TRIPHOSPHATE DIPHOSPHATASE"/>
    <property type="match status" value="1"/>
</dbReference>
<comment type="caution">
    <text evidence="3">The sequence shown here is derived from an EMBL/GenBank/DDBJ whole genome shotgun (WGS) entry which is preliminary data.</text>
</comment>
<dbReference type="OrthoDB" id="9008185at2"/>
<keyword evidence="4" id="KW-1185">Reference proteome</keyword>
<dbReference type="SUPFAM" id="SSF55811">
    <property type="entry name" value="Nudix"/>
    <property type="match status" value="1"/>
</dbReference>
<dbReference type="AlphaFoldDB" id="A0A4Y8IGG3"/>
<accession>A0A4Y8IGG3</accession>
<gene>
    <name evidence="3" type="ORF">E3U55_13785</name>
</gene>
<reference evidence="3 4" key="1">
    <citation type="submission" date="2019-03" db="EMBL/GenBank/DDBJ databases">
        <authorList>
            <person name="He R.-H."/>
        </authorList>
    </citation>
    <scope>NUCLEOTIDE SEQUENCE [LARGE SCALE GENOMIC DNA]</scope>
    <source>
        <strain evidence="4">SH 714</strain>
    </source>
</reference>
<evidence type="ECO:0000313" key="4">
    <source>
        <dbReference type="Proteomes" id="UP000297975"/>
    </source>
</evidence>
<dbReference type="RefSeq" id="WP_134341058.1">
    <property type="nucleotide sequence ID" value="NZ_SOPW01000017.1"/>
</dbReference>